<evidence type="ECO:0000256" key="5">
    <source>
        <dbReference type="ARBA" id="ARBA00022801"/>
    </source>
</evidence>
<evidence type="ECO:0000256" key="9">
    <source>
        <dbReference type="ARBA" id="ARBA00030390"/>
    </source>
</evidence>
<dbReference type="GO" id="GO:0003697">
    <property type="term" value="F:single-stranded DNA binding"/>
    <property type="evidence" value="ECO:0007669"/>
    <property type="project" value="InterPro"/>
</dbReference>
<evidence type="ECO:0000256" key="2">
    <source>
        <dbReference type="ARBA" id="ARBA00015888"/>
    </source>
</evidence>
<reference evidence="13" key="1">
    <citation type="journal article" date="2012" name="Nat. Genet.">
        <title>Whole-genome sequence of Schistosoma haematobium.</title>
        <authorList>
            <person name="Young N.D."/>
            <person name="Jex A.R."/>
            <person name="Li B."/>
            <person name="Liu S."/>
            <person name="Yang L."/>
            <person name="Xiong Z."/>
            <person name="Li Y."/>
            <person name="Cantacessi C."/>
            <person name="Hall R.S."/>
            <person name="Xu X."/>
            <person name="Chen F."/>
            <person name="Wu X."/>
            <person name="Zerlotini A."/>
            <person name="Oliveira G."/>
            <person name="Hofmann A."/>
            <person name="Zhang G."/>
            <person name="Fang X."/>
            <person name="Kang Y."/>
            <person name="Campbell B.E."/>
            <person name="Loukas A."/>
            <person name="Ranganathan S."/>
            <person name="Rollinson D."/>
            <person name="Rinaldi G."/>
            <person name="Brindley P.J."/>
            <person name="Yang H."/>
            <person name="Wang J."/>
            <person name="Wang J."/>
            <person name="Gasser R.B."/>
        </authorList>
    </citation>
    <scope>NUCLEOTIDE SEQUENCE [LARGE SCALE GENOMIC DNA]</scope>
</reference>
<evidence type="ECO:0000256" key="7">
    <source>
        <dbReference type="ARBA" id="ARBA00023125"/>
    </source>
</evidence>
<dbReference type="GO" id="GO:0106300">
    <property type="term" value="P:protein-DNA covalent cross-linking repair"/>
    <property type="evidence" value="ECO:0007669"/>
    <property type="project" value="InterPro"/>
</dbReference>
<protein>
    <recommendedName>
        <fullName evidence="2">Abasic site processing protein HMCES</fullName>
    </recommendedName>
    <alternativeName>
        <fullName evidence="9">Embryonic stem cell-specific 5-hydroxymethylcytosine-binding protein</fullName>
    </alternativeName>
    <alternativeName>
        <fullName evidence="10">Peptidase HMCES</fullName>
    </alternativeName>
    <alternativeName>
        <fullName evidence="11">SRAP domain-containing protein 1</fullName>
    </alternativeName>
</protein>
<feature type="compositionally biased region" description="Polar residues" evidence="12">
    <location>
        <begin position="98"/>
        <end position="110"/>
    </location>
</feature>
<dbReference type="PANTHER" id="PTHR13604">
    <property type="entry name" value="DC12-RELATED"/>
    <property type="match status" value="1"/>
</dbReference>
<evidence type="ECO:0000313" key="13">
    <source>
        <dbReference type="EMBL" id="KGB38089.1"/>
    </source>
</evidence>
<dbReference type="GO" id="GO:0006508">
    <property type="term" value="P:proteolysis"/>
    <property type="evidence" value="ECO:0007669"/>
    <property type="project" value="UniProtKB-KW"/>
</dbReference>
<keyword evidence="6" id="KW-0190">Covalent protein-DNA linkage</keyword>
<keyword evidence="3" id="KW-0645">Protease</keyword>
<evidence type="ECO:0000256" key="4">
    <source>
        <dbReference type="ARBA" id="ARBA00022763"/>
    </source>
</evidence>
<dbReference type="InterPro" id="IPR036590">
    <property type="entry name" value="SRAP-like"/>
</dbReference>
<sequence>MCGPVLVSNQFTDTKDKGHSLQVMRWGLIPAFIHGDSTSTFHTFNARIESLLDKRSYKCSLQEGKRCVVVVQGKMTKSYGSSNIMMQFLKRSNKDSTCDQTNPGNNSSYDVSHKNIDAIKKEEANQ</sequence>
<evidence type="ECO:0000256" key="6">
    <source>
        <dbReference type="ARBA" id="ARBA00023124"/>
    </source>
</evidence>
<dbReference type="AlphaFoldDB" id="A0A094ZY26"/>
<gene>
    <name evidence="13" type="ORF">MS3_06461</name>
</gene>
<dbReference type="InterPro" id="IPR003738">
    <property type="entry name" value="SRAP"/>
</dbReference>
<dbReference type="SUPFAM" id="SSF143081">
    <property type="entry name" value="BB1717-like"/>
    <property type="match status" value="1"/>
</dbReference>
<keyword evidence="7" id="KW-0238">DNA-binding</keyword>
<keyword evidence="8" id="KW-0456">Lyase</keyword>
<dbReference type="GO" id="GO:0016829">
    <property type="term" value="F:lyase activity"/>
    <property type="evidence" value="ECO:0007669"/>
    <property type="project" value="UniProtKB-KW"/>
</dbReference>
<feature type="region of interest" description="Disordered" evidence="12">
    <location>
        <begin position="94"/>
        <end position="126"/>
    </location>
</feature>
<evidence type="ECO:0000256" key="8">
    <source>
        <dbReference type="ARBA" id="ARBA00023239"/>
    </source>
</evidence>
<dbReference type="EMBL" id="KL250968">
    <property type="protein sequence ID" value="KGB38089.1"/>
    <property type="molecule type" value="Genomic_DNA"/>
</dbReference>
<dbReference type="GO" id="GO:0008233">
    <property type="term" value="F:peptidase activity"/>
    <property type="evidence" value="ECO:0007669"/>
    <property type="project" value="UniProtKB-KW"/>
</dbReference>
<feature type="compositionally biased region" description="Basic and acidic residues" evidence="12">
    <location>
        <begin position="111"/>
        <end position="126"/>
    </location>
</feature>
<accession>A0A094ZY26</accession>
<dbReference type="STRING" id="6185.A0A094ZY26"/>
<evidence type="ECO:0000256" key="12">
    <source>
        <dbReference type="SAM" id="MobiDB-lite"/>
    </source>
</evidence>
<dbReference type="Pfam" id="PF02586">
    <property type="entry name" value="SRAP"/>
    <property type="match status" value="1"/>
</dbReference>
<evidence type="ECO:0000256" key="1">
    <source>
        <dbReference type="ARBA" id="ARBA00008136"/>
    </source>
</evidence>
<proteinExistence type="inferred from homology"/>
<name>A0A094ZY26_SCHHA</name>
<evidence type="ECO:0000256" key="11">
    <source>
        <dbReference type="ARBA" id="ARBA00031130"/>
    </source>
</evidence>
<comment type="similarity">
    <text evidence="1">Belongs to the SOS response-associated peptidase family.</text>
</comment>
<dbReference type="Gene3D" id="3.90.1680.10">
    <property type="entry name" value="SOS response associated peptidase-like"/>
    <property type="match status" value="1"/>
</dbReference>
<evidence type="ECO:0000256" key="10">
    <source>
        <dbReference type="ARBA" id="ARBA00030898"/>
    </source>
</evidence>
<organism evidence="13">
    <name type="scientific">Schistosoma haematobium</name>
    <name type="common">Blood fluke</name>
    <dbReference type="NCBI Taxonomy" id="6185"/>
    <lineage>
        <taxon>Eukaryota</taxon>
        <taxon>Metazoa</taxon>
        <taxon>Spiralia</taxon>
        <taxon>Lophotrochozoa</taxon>
        <taxon>Platyhelminthes</taxon>
        <taxon>Trematoda</taxon>
        <taxon>Digenea</taxon>
        <taxon>Strigeidida</taxon>
        <taxon>Schistosomatoidea</taxon>
        <taxon>Schistosomatidae</taxon>
        <taxon>Schistosoma</taxon>
    </lineage>
</organism>
<keyword evidence="4" id="KW-0227">DNA damage</keyword>
<evidence type="ECO:0000256" key="3">
    <source>
        <dbReference type="ARBA" id="ARBA00022670"/>
    </source>
</evidence>
<keyword evidence="5" id="KW-0378">Hydrolase</keyword>
<dbReference type="PANTHER" id="PTHR13604:SF0">
    <property type="entry name" value="ABASIC SITE PROCESSING PROTEIN HMCES"/>
    <property type="match status" value="1"/>
</dbReference>